<protein>
    <submittedName>
        <fullName evidence="1">Uncharacterized protein</fullName>
    </submittedName>
</protein>
<accession>A0A7J8PPW4</accession>
<dbReference type="Proteomes" id="UP000593578">
    <property type="component" value="Unassembled WGS sequence"/>
</dbReference>
<organism evidence="1 2">
    <name type="scientific">Gossypium raimondii</name>
    <name type="common">Peruvian cotton</name>
    <name type="synonym">Gossypium klotzschianum subsp. raimondii</name>
    <dbReference type="NCBI Taxonomy" id="29730"/>
    <lineage>
        <taxon>Eukaryota</taxon>
        <taxon>Viridiplantae</taxon>
        <taxon>Streptophyta</taxon>
        <taxon>Embryophyta</taxon>
        <taxon>Tracheophyta</taxon>
        <taxon>Spermatophyta</taxon>
        <taxon>Magnoliopsida</taxon>
        <taxon>eudicotyledons</taxon>
        <taxon>Gunneridae</taxon>
        <taxon>Pentapetalae</taxon>
        <taxon>rosids</taxon>
        <taxon>malvids</taxon>
        <taxon>Malvales</taxon>
        <taxon>Malvaceae</taxon>
        <taxon>Malvoideae</taxon>
        <taxon>Gossypium</taxon>
    </lineage>
</organism>
<dbReference type="EMBL" id="JABEZZ010000007">
    <property type="protein sequence ID" value="MBA0591339.1"/>
    <property type="molecule type" value="Genomic_DNA"/>
</dbReference>
<dbReference type="AlphaFoldDB" id="A0A7J8PPW4"/>
<evidence type="ECO:0000313" key="1">
    <source>
        <dbReference type="EMBL" id="MBA0591339.1"/>
    </source>
</evidence>
<proteinExistence type="predicted"/>
<feature type="non-terminal residue" evidence="1">
    <location>
        <position position="1"/>
    </location>
</feature>
<sequence length="58" mass="6685">MAEEALRRLEDYFWVEDAPLKAFDLAASDLNLLPNVSVRGEGLTAIWFLLRRHLAQIE</sequence>
<name>A0A7J8PPW4_GOSRA</name>
<gene>
    <name evidence="1" type="ORF">Gorai_020017</name>
</gene>
<comment type="caution">
    <text evidence="1">The sequence shown here is derived from an EMBL/GenBank/DDBJ whole genome shotgun (WGS) entry which is preliminary data.</text>
</comment>
<reference evidence="1 2" key="1">
    <citation type="journal article" date="2019" name="Genome Biol. Evol.">
        <title>Insights into the evolution of the New World diploid cottons (Gossypium, subgenus Houzingenia) based on genome sequencing.</title>
        <authorList>
            <person name="Grover C.E."/>
            <person name="Arick M.A. 2nd"/>
            <person name="Thrash A."/>
            <person name="Conover J.L."/>
            <person name="Sanders W.S."/>
            <person name="Peterson D.G."/>
            <person name="Frelichowski J.E."/>
            <person name="Scheffler J.A."/>
            <person name="Scheffler B.E."/>
            <person name="Wendel J.F."/>
        </authorList>
    </citation>
    <scope>NUCLEOTIDE SEQUENCE [LARGE SCALE GENOMIC DNA]</scope>
    <source>
        <strain evidence="1">8</strain>
        <tissue evidence="1">Leaf</tissue>
    </source>
</reference>
<evidence type="ECO:0000313" key="2">
    <source>
        <dbReference type="Proteomes" id="UP000593578"/>
    </source>
</evidence>